<name>A0A383E8S5_9ZZZZ</name>
<dbReference type="AlphaFoldDB" id="A0A383E8S5"/>
<accession>A0A383E8S5</accession>
<sequence>EKQKIKALVEWEDQEEQPYFKLVEAWNKKKKPGGPEKFLSHLNV</sequence>
<proteinExistence type="predicted"/>
<evidence type="ECO:0000313" key="1">
    <source>
        <dbReference type="EMBL" id="SVE53242.1"/>
    </source>
</evidence>
<organism evidence="1">
    <name type="scientific">marine metagenome</name>
    <dbReference type="NCBI Taxonomy" id="408172"/>
    <lineage>
        <taxon>unclassified sequences</taxon>
        <taxon>metagenomes</taxon>
        <taxon>ecological metagenomes</taxon>
    </lineage>
</organism>
<gene>
    <name evidence="1" type="ORF">METZ01_LOCUS506096</name>
</gene>
<reference evidence="1" key="1">
    <citation type="submission" date="2018-05" db="EMBL/GenBank/DDBJ databases">
        <authorList>
            <person name="Lanie J.A."/>
            <person name="Ng W.-L."/>
            <person name="Kazmierczak K.M."/>
            <person name="Andrzejewski T.M."/>
            <person name="Davidsen T.M."/>
            <person name="Wayne K.J."/>
            <person name="Tettelin H."/>
            <person name="Glass J.I."/>
            <person name="Rusch D."/>
            <person name="Podicherti R."/>
            <person name="Tsui H.-C.T."/>
            <person name="Winkler M.E."/>
        </authorList>
    </citation>
    <scope>NUCLEOTIDE SEQUENCE</scope>
</reference>
<feature type="non-terminal residue" evidence="1">
    <location>
        <position position="1"/>
    </location>
</feature>
<dbReference type="EMBL" id="UINC01223873">
    <property type="protein sequence ID" value="SVE53242.1"/>
    <property type="molecule type" value="Genomic_DNA"/>
</dbReference>
<protein>
    <submittedName>
        <fullName evidence="1">Uncharacterized protein</fullName>
    </submittedName>
</protein>